<dbReference type="Proteomes" id="UP000502823">
    <property type="component" value="Unassembled WGS sequence"/>
</dbReference>
<sequence>MSFGVLTYKAHKINRKLKTYQQEKENAIRINEGLPPVYTSEKYPHFWSRCCQNIRYYLGRTFTLSPDNHFRLFCVKMCMDGTFENYVAKSILGFFGGMFLTCILFIFFVIRLHFSITMATLCCSLLGVILTLGLAFSQIVRVVVLLMVPQFLSRNGRKALIAYAFILVITGPAKNTLRNTEIMSQSVACEQEQLKTAVQQITEAIKKPFMATRDAFHTVMKRIKIIAQKIKAMLTAIKRVIASILQVIKTVHQWLGNIINICNKKMGTPYQRCMRVFDGAVADCQAKLGPLFNWLCSVTYLASIVCYTVKIFDYICMFLDFVHDSVVGVVEKRMKAFAAHMHNIFYVSVEFSHSYNFETNQSVSMKEIAARMVTEIHDRTDEFLAMYDWMGFAFSFFFLIMLFKVIRYHYMFLTSDEFENRFITADFQDIDLKRAGHNLETVLPLNNTEKRHYIMVQSARLMASEKKKLAKSTLFLGIASLKLLIHMLIDYCLYWVLATIQRHGRVQITVEAPHMVGIHVEGEGVLADLYRSMANAFKPLGVKIEVDNVPCLPNPIPPDIGCYLQIVALTILCCFLALMEPYGLRLQHAVMCYYYPDRARQRAAWLYNHILTSRVSFLKTARRQLRRQFEKSKDGVIQEAGIMDQLRCRFPLLKLIFAKRSQMICILCGQVAGQEDMQELTVCPTPNCPGQYCSSCYVDLAKICPICKKPTEYGDLSDESLERDSSEGDDHSPQTCLRNRKPKNSFIKRISHKRVSEDTELGLLSGDKAETGDRSRSSSELSYSYQYDTDTVETPIRDIKASHIQACTYPSMHELQSHPQATAQQPQVKCLMY</sequence>
<keyword evidence="4 6" id="KW-0472">Membrane</keyword>
<evidence type="ECO:0000256" key="2">
    <source>
        <dbReference type="ARBA" id="ARBA00022692"/>
    </source>
</evidence>
<reference evidence="10" key="1">
    <citation type="submission" date="2020-01" db="EMBL/GenBank/DDBJ databases">
        <title>Draft genome sequence of the Termite Coptotermes fromosanus.</title>
        <authorList>
            <person name="Itakura S."/>
            <person name="Yosikawa Y."/>
            <person name="Umezawa K."/>
        </authorList>
    </citation>
    <scope>NUCLEOTIDE SEQUENCE [LARGE SCALE GENOMIC DNA]</scope>
</reference>
<dbReference type="AlphaFoldDB" id="A0A6L2P919"/>
<dbReference type="EMBL" id="BLKM01000080">
    <property type="protein sequence ID" value="GFG28783.1"/>
    <property type="molecule type" value="Genomic_DNA"/>
</dbReference>
<feature type="domain" description="Dendritic cell-specific transmembrane protein-like" evidence="7">
    <location>
        <begin position="418"/>
        <end position="607"/>
    </location>
</feature>
<feature type="transmembrane region" description="Helical" evidence="6">
    <location>
        <begin position="384"/>
        <end position="403"/>
    </location>
</feature>
<evidence type="ECO:0000313" key="10">
    <source>
        <dbReference type="Proteomes" id="UP000502823"/>
    </source>
</evidence>
<organism evidence="9 10">
    <name type="scientific">Coptotermes formosanus</name>
    <name type="common">Formosan subterranean termite</name>
    <dbReference type="NCBI Taxonomy" id="36987"/>
    <lineage>
        <taxon>Eukaryota</taxon>
        <taxon>Metazoa</taxon>
        <taxon>Ecdysozoa</taxon>
        <taxon>Arthropoda</taxon>
        <taxon>Hexapoda</taxon>
        <taxon>Insecta</taxon>
        <taxon>Pterygota</taxon>
        <taxon>Neoptera</taxon>
        <taxon>Polyneoptera</taxon>
        <taxon>Dictyoptera</taxon>
        <taxon>Blattodea</taxon>
        <taxon>Blattoidea</taxon>
        <taxon>Termitoidae</taxon>
        <taxon>Rhinotermitidae</taxon>
        <taxon>Coptotermes</taxon>
    </lineage>
</organism>
<dbReference type="PANTHER" id="PTHR21041">
    <property type="entry name" value="DENDRITIC CELL-SPECIFIC TRANSMEMBRANE PROTEIN"/>
    <property type="match status" value="1"/>
</dbReference>
<dbReference type="InterPro" id="IPR058842">
    <property type="entry name" value="DCST1_C"/>
</dbReference>
<evidence type="ECO:0000256" key="1">
    <source>
        <dbReference type="ARBA" id="ARBA00004141"/>
    </source>
</evidence>
<gene>
    <name evidence="9" type="ORF">Cfor_10769</name>
</gene>
<comment type="subcellular location">
    <subcellularLocation>
        <location evidence="1">Membrane</location>
        <topology evidence="1">Multi-pass membrane protein</topology>
    </subcellularLocation>
</comment>
<dbReference type="Pfam" id="PF26039">
    <property type="entry name" value="Dcst2"/>
    <property type="match status" value="1"/>
</dbReference>
<dbReference type="Pfam" id="PF07782">
    <property type="entry name" value="DC_STAMP"/>
    <property type="match status" value="1"/>
</dbReference>
<accession>A0A6L2P919</accession>
<evidence type="ECO:0000256" key="6">
    <source>
        <dbReference type="SAM" id="Phobius"/>
    </source>
</evidence>
<dbReference type="Pfam" id="PF26037">
    <property type="entry name" value="zf-RING_DCST1_C"/>
    <property type="match status" value="1"/>
</dbReference>
<name>A0A6L2P919_COPFO</name>
<dbReference type="InterPro" id="IPR012858">
    <property type="entry name" value="DC_STAMP-like"/>
</dbReference>
<evidence type="ECO:0000256" key="5">
    <source>
        <dbReference type="SAM" id="MobiDB-lite"/>
    </source>
</evidence>
<evidence type="ECO:0000313" key="9">
    <source>
        <dbReference type="EMBL" id="GFG28783.1"/>
    </source>
</evidence>
<protein>
    <submittedName>
        <fullName evidence="9">Uncharacterized protein</fullName>
    </submittedName>
</protein>
<keyword evidence="3 6" id="KW-1133">Transmembrane helix</keyword>
<evidence type="ECO:0000259" key="7">
    <source>
        <dbReference type="Pfam" id="PF07782"/>
    </source>
</evidence>
<evidence type="ECO:0000256" key="4">
    <source>
        <dbReference type="ARBA" id="ARBA00023136"/>
    </source>
</evidence>
<evidence type="ECO:0000259" key="8">
    <source>
        <dbReference type="Pfam" id="PF26037"/>
    </source>
</evidence>
<evidence type="ECO:0000256" key="3">
    <source>
        <dbReference type="ARBA" id="ARBA00022989"/>
    </source>
</evidence>
<proteinExistence type="predicted"/>
<comment type="caution">
    <text evidence="9">The sequence shown here is derived from an EMBL/GenBank/DDBJ whole genome shotgun (WGS) entry which is preliminary data.</text>
</comment>
<feature type="compositionally biased region" description="Basic and acidic residues" evidence="5">
    <location>
        <begin position="720"/>
        <end position="732"/>
    </location>
</feature>
<feature type="domain" description="E3 ubiquitin-protein ligase DCST1-like C-terminal" evidence="8">
    <location>
        <begin position="664"/>
        <end position="710"/>
    </location>
</feature>
<dbReference type="SUPFAM" id="SSF57850">
    <property type="entry name" value="RING/U-box"/>
    <property type="match status" value="1"/>
</dbReference>
<dbReference type="OrthoDB" id="6598372at2759"/>
<feature type="region of interest" description="Disordered" evidence="5">
    <location>
        <begin position="717"/>
        <end position="739"/>
    </location>
</feature>
<feature type="transmembrane region" description="Helical" evidence="6">
    <location>
        <begin position="116"/>
        <end position="148"/>
    </location>
</feature>
<keyword evidence="2 6" id="KW-0812">Transmembrane</keyword>
<dbReference type="InParanoid" id="A0A6L2P919"/>
<feature type="transmembrane region" description="Helical" evidence="6">
    <location>
        <begin position="160"/>
        <end position="177"/>
    </location>
</feature>
<feature type="transmembrane region" description="Helical" evidence="6">
    <location>
        <begin position="474"/>
        <end position="497"/>
    </location>
</feature>
<feature type="compositionally biased region" description="Basic and acidic residues" evidence="5">
    <location>
        <begin position="767"/>
        <end position="777"/>
    </location>
</feature>
<feature type="transmembrane region" description="Helical" evidence="6">
    <location>
        <begin position="86"/>
        <end position="110"/>
    </location>
</feature>
<keyword evidence="10" id="KW-1185">Reference proteome</keyword>
<dbReference type="PANTHER" id="PTHR21041:SF9">
    <property type="entry name" value="DENDRITIC CELL-SPECIFIC TRANSMEMBRANE PROTEIN-LIKE DOMAIN-CONTAINING PROTEIN"/>
    <property type="match status" value="1"/>
</dbReference>
<dbReference type="GO" id="GO:0016020">
    <property type="term" value="C:membrane"/>
    <property type="evidence" value="ECO:0007669"/>
    <property type="project" value="UniProtKB-SubCell"/>
</dbReference>
<dbReference type="InterPro" id="IPR051856">
    <property type="entry name" value="CSR-E3_Ligase_Protein"/>
</dbReference>
<feature type="region of interest" description="Disordered" evidence="5">
    <location>
        <begin position="765"/>
        <end position="784"/>
    </location>
</feature>